<gene>
    <name evidence="3" type="ORF">BD324DRAFT_426684</name>
</gene>
<reference evidence="3 4" key="1">
    <citation type="submission" date="2017-03" db="EMBL/GenBank/DDBJ databases">
        <title>Widespread Adenine N6-methylation of Active Genes in Fungi.</title>
        <authorList>
            <consortium name="DOE Joint Genome Institute"/>
            <person name="Mondo S.J."/>
            <person name="Dannebaum R.O."/>
            <person name="Kuo R.C."/>
            <person name="Louie K.B."/>
            <person name="Bewick A.J."/>
            <person name="Labutti K."/>
            <person name="Haridas S."/>
            <person name="Kuo A."/>
            <person name="Salamov A."/>
            <person name="Ahrendt S.R."/>
            <person name="Lau R."/>
            <person name="Bowen B.P."/>
            <person name="Lipzen A."/>
            <person name="Sullivan W."/>
            <person name="Andreopoulos W.B."/>
            <person name="Clum A."/>
            <person name="Lindquist E."/>
            <person name="Daum C."/>
            <person name="Northen T.R."/>
            <person name="Ramamoorthy G."/>
            <person name="Schmitz R.J."/>
            <person name="Gryganskyi A."/>
            <person name="Culley D."/>
            <person name="Magnuson J."/>
            <person name="James T.Y."/>
            <person name="O'Malley M.A."/>
            <person name="Stajich J.E."/>
            <person name="Spatafora J.W."/>
            <person name="Visel A."/>
            <person name="Grigoriev I.V."/>
        </authorList>
    </citation>
    <scope>NUCLEOTIDE SEQUENCE [LARGE SCALE GENOMIC DNA]</scope>
    <source>
        <strain evidence="3 4">NRRL Y-17943</strain>
    </source>
</reference>
<comment type="caution">
    <text evidence="3">The sequence shown here is derived from an EMBL/GenBank/DDBJ whole genome shotgun (WGS) entry which is preliminary data.</text>
</comment>
<evidence type="ECO:0000313" key="3">
    <source>
        <dbReference type="EMBL" id="ORX37116.1"/>
    </source>
</evidence>
<dbReference type="GeneID" id="33554559"/>
<organism evidence="3 4">
    <name type="scientific">Kockovaella imperatae</name>
    <dbReference type="NCBI Taxonomy" id="4999"/>
    <lineage>
        <taxon>Eukaryota</taxon>
        <taxon>Fungi</taxon>
        <taxon>Dikarya</taxon>
        <taxon>Basidiomycota</taxon>
        <taxon>Agaricomycotina</taxon>
        <taxon>Tremellomycetes</taxon>
        <taxon>Tremellales</taxon>
        <taxon>Cuniculitremaceae</taxon>
        <taxon>Kockovaella</taxon>
    </lineage>
</organism>
<feature type="region of interest" description="Disordered" evidence="1">
    <location>
        <begin position="156"/>
        <end position="207"/>
    </location>
</feature>
<evidence type="ECO:0000256" key="2">
    <source>
        <dbReference type="SAM" id="SignalP"/>
    </source>
</evidence>
<dbReference type="AlphaFoldDB" id="A0A1Y1UI04"/>
<evidence type="ECO:0000313" key="4">
    <source>
        <dbReference type="Proteomes" id="UP000193218"/>
    </source>
</evidence>
<keyword evidence="4" id="KW-1185">Reference proteome</keyword>
<feature type="chain" id="PRO_5013276875" evidence="2">
    <location>
        <begin position="20"/>
        <end position="266"/>
    </location>
</feature>
<dbReference type="InParanoid" id="A0A1Y1UI04"/>
<proteinExistence type="predicted"/>
<name>A0A1Y1UI04_9TREE</name>
<feature type="compositionally biased region" description="Polar residues" evidence="1">
    <location>
        <begin position="157"/>
        <end position="182"/>
    </location>
</feature>
<dbReference type="EMBL" id="NBSH01000006">
    <property type="protein sequence ID" value="ORX37116.1"/>
    <property type="molecule type" value="Genomic_DNA"/>
</dbReference>
<accession>A0A1Y1UI04</accession>
<dbReference type="Proteomes" id="UP000193218">
    <property type="component" value="Unassembled WGS sequence"/>
</dbReference>
<sequence length="266" mass="29323">MVVFLQIFLLLHSFLFHHHHHHNLVTPYRSIGKLEPSAQPSLRPSILTLSQYTIIQRIEDTSLAPLPSLTVSPPSPALKTLPRKRSIPIISFMGFGSKGTGTPVAEDGLYIQCRRQSPRQRQSSLPNQNSHIATKAFDINRPSSIHALAHSYAADAPQNQNDSTAQTTYTPSPCPQHNTTARRATHTPCPQHVLPAPQTPNTAYPSDTKFEIEHDDGPHVTVAGTQRLARLTQPQSEAFRRGYSDFGGLPTGPPAWAAGWQDEVQC</sequence>
<evidence type="ECO:0000256" key="1">
    <source>
        <dbReference type="SAM" id="MobiDB-lite"/>
    </source>
</evidence>
<feature type="signal peptide" evidence="2">
    <location>
        <begin position="1"/>
        <end position="19"/>
    </location>
</feature>
<protein>
    <submittedName>
        <fullName evidence="3">Uncharacterized protein</fullName>
    </submittedName>
</protein>
<dbReference type="RefSeq" id="XP_021871154.1">
    <property type="nucleotide sequence ID" value="XM_022012751.1"/>
</dbReference>
<keyword evidence="2" id="KW-0732">Signal</keyword>